<dbReference type="RefSeq" id="XP_051445470.1">
    <property type="nucleotide sequence ID" value="XM_051588380.1"/>
</dbReference>
<accession>A0AAD5ECH9</accession>
<dbReference type="EMBL" id="MU620912">
    <property type="protein sequence ID" value="KAI8580466.1"/>
    <property type="molecule type" value="Genomic_DNA"/>
</dbReference>
<name>A0AAD5ECH9_UMBRA</name>
<protein>
    <submittedName>
        <fullName evidence="2">Uncharacterized protein</fullName>
    </submittedName>
</protein>
<proteinExistence type="predicted"/>
<dbReference type="Proteomes" id="UP001206595">
    <property type="component" value="Unassembled WGS sequence"/>
</dbReference>
<reference evidence="2" key="2">
    <citation type="journal article" date="2022" name="Proc. Natl. Acad. Sci. U.S.A.">
        <title>Diploid-dominant life cycles characterize the early evolution of Fungi.</title>
        <authorList>
            <person name="Amses K.R."/>
            <person name="Simmons D.R."/>
            <person name="Longcore J.E."/>
            <person name="Mondo S.J."/>
            <person name="Seto K."/>
            <person name="Jeronimo G.H."/>
            <person name="Bonds A.E."/>
            <person name="Quandt C.A."/>
            <person name="Davis W.J."/>
            <person name="Chang Y."/>
            <person name="Federici B.A."/>
            <person name="Kuo A."/>
            <person name="LaButti K."/>
            <person name="Pangilinan J."/>
            <person name="Andreopoulos W."/>
            <person name="Tritt A."/>
            <person name="Riley R."/>
            <person name="Hundley H."/>
            <person name="Johnson J."/>
            <person name="Lipzen A."/>
            <person name="Barry K."/>
            <person name="Lang B.F."/>
            <person name="Cuomo C.A."/>
            <person name="Buchler N.E."/>
            <person name="Grigoriev I.V."/>
            <person name="Spatafora J.W."/>
            <person name="Stajich J.E."/>
            <person name="James T.Y."/>
        </authorList>
    </citation>
    <scope>NUCLEOTIDE SEQUENCE</scope>
    <source>
        <strain evidence="2">AG</strain>
    </source>
</reference>
<feature type="region of interest" description="Disordered" evidence="1">
    <location>
        <begin position="14"/>
        <end position="76"/>
    </location>
</feature>
<evidence type="ECO:0000256" key="1">
    <source>
        <dbReference type="SAM" id="MobiDB-lite"/>
    </source>
</evidence>
<sequence>MIRTSLQRIYSTTARRAFSRSAAVSAESKQTPELAKKHADKIRKEEQSKEQRPSPIPKEAQKKFDEMNKRAEQKKK</sequence>
<dbReference type="AlphaFoldDB" id="A0AAD5ECH9"/>
<comment type="caution">
    <text evidence="2">The sequence shown here is derived from an EMBL/GenBank/DDBJ whole genome shotgun (WGS) entry which is preliminary data.</text>
</comment>
<evidence type="ECO:0000313" key="2">
    <source>
        <dbReference type="EMBL" id="KAI8580466.1"/>
    </source>
</evidence>
<dbReference type="GeneID" id="75913725"/>
<evidence type="ECO:0000313" key="3">
    <source>
        <dbReference type="Proteomes" id="UP001206595"/>
    </source>
</evidence>
<feature type="compositionally biased region" description="Basic and acidic residues" evidence="1">
    <location>
        <begin position="34"/>
        <end position="52"/>
    </location>
</feature>
<feature type="compositionally biased region" description="Low complexity" evidence="1">
    <location>
        <begin position="14"/>
        <end position="28"/>
    </location>
</feature>
<organism evidence="2 3">
    <name type="scientific">Umbelopsis ramanniana AG</name>
    <dbReference type="NCBI Taxonomy" id="1314678"/>
    <lineage>
        <taxon>Eukaryota</taxon>
        <taxon>Fungi</taxon>
        <taxon>Fungi incertae sedis</taxon>
        <taxon>Mucoromycota</taxon>
        <taxon>Mucoromycotina</taxon>
        <taxon>Umbelopsidomycetes</taxon>
        <taxon>Umbelopsidales</taxon>
        <taxon>Umbelopsidaceae</taxon>
        <taxon>Umbelopsis</taxon>
    </lineage>
</organism>
<feature type="compositionally biased region" description="Basic and acidic residues" evidence="1">
    <location>
        <begin position="59"/>
        <end position="76"/>
    </location>
</feature>
<gene>
    <name evidence="2" type="ORF">K450DRAFT_237179</name>
</gene>
<reference evidence="2" key="1">
    <citation type="submission" date="2021-06" db="EMBL/GenBank/DDBJ databases">
        <authorList>
            <consortium name="DOE Joint Genome Institute"/>
            <person name="Mondo S.J."/>
            <person name="Amses K.R."/>
            <person name="Simmons D.R."/>
            <person name="Longcore J.E."/>
            <person name="Seto K."/>
            <person name="Alves G.H."/>
            <person name="Bonds A.E."/>
            <person name="Quandt C.A."/>
            <person name="Davis W.J."/>
            <person name="Chang Y."/>
            <person name="Letcher P.M."/>
            <person name="Powell M.J."/>
            <person name="Kuo A."/>
            <person name="Labutti K."/>
            <person name="Pangilinan J."/>
            <person name="Andreopoulos W."/>
            <person name="Tritt A."/>
            <person name="Riley R."/>
            <person name="Hundley H."/>
            <person name="Johnson J."/>
            <person name="Lipzen A."/>
            <person name="Barry K."/>
            <person name="Berbee M.L."/>
            <person name="Buchler N.E."/>
            <person name="Grigoriev I.V."/>
            <person name="Spatafora J.W."/>
            <person name="Stajich J.E."/>
            <person name="James T.Y."/>
        </authorList>
    </citation>
    <scope>NUCLEOTIDE SEQUENCE</scope>
    <source>
        <strain evidence="2">AG</strain>
    </source>
</reference>
<keyword evidence="3" id="KW-1185">Reference proteome</keyword>